<dbReference type="EMBL" id="CP117562">
    <property type="protein sequence ID" value="WDB28034.1"/>
    <property type="molecule type" value="Genomic_DNA"/>
</dbReference>
<evidence type="ECO:0000313" key="1">
    <source>
        <dbReference type="EMBL" id="WDB28034.1"/>
    </source>
</evidence>
<name>A0AAX3MGG0_ESCAL</name>
<protein>
    <submittedName>
        <fullName evidence="1">Uncharacterized protein</fullName>
    </submittedName>
</protein>
<gene>
    <name evidence="1" type="ORF">PS049_16975</name>
</gene>
<evidence type="ECO:0000313" key="2">
    <source>
        <dbReference type="Proteomes" id="UP001219219"/>
    </source>
</evidence>
<reference evidence="1" key="1">
    <citation type="submission" date="2023-02" db="EMBL/GenBank/DDBJ databases">
        <title>Escherichia albertii as a potential enteropathogen in the light of epidemiological and genomic studies.</title>
        <authorList>
            <person name="Leszczynska K."/>
            <person name="Swiecicka I."/>
            <person name="Daniluk T."/>
            <person name="Lebensztejn D."/>
            <person name="Chmielewska S."/>
            <person name="Leszczynska D."/>
            <person name="Gawor J."/>
            <person name="Kliber M."/>
        </authorList>
    </citation>
    <scope>NUCLEOTIDE SEQUENCE</scope>
    <source>
        <strain evidence="1">BIA_7</strain>
    </source>
</reference>
<accession>A0AAX3MGG0</accession>
<proteinExistence type="predicted"/>
<sequence length="272" mass="31036">MPGIRNCLSSIANTLNIRNASYSLIKIEQNGKLSNRKSRDFTPRHAQWLHRQIRGIRSVCLTDADHIEGVETAPLLYNWPGWWAKMELFNPNHPVIGKEDLFYIDIDTVITGDLHEFTNTQNMTMLTDFSCTGKENAPAASGIMFIPAKEKYRAWDAFKDNAEQIMSRKRLPPYHGDQGFINEIYPDAERWQDVLPGFIVSYKANIATSKMIGFNPELHDGVANGAVPENTRIVCFHGSPRPWQTALEWVPTYSLKNTLKAKIKQFKLSIRN</sequence>
<dbReference type="Gene3D" id="3.90.550.10">
    <property type="entry name" value="Spore Coat Polysaccharide Biosynthesis Protein SpsA, Chain A"/>
    <property type="match status" value="1"/>
</dbReference>
<dbReference type="SUPFAM" id="SSF53448">
    <property type="entry name" value="Nucleotide-diphospho-sugar transferases"/>
    <property type="match status" value="1"/>
</dbReference>
<dbReference type="AlphaFoldDB" id="A0AAX3MGG0"/>
<dbReference type="RefSeq" id="WP_273819827.1">
    <property type="nucleotide sequence ID" value="NZ_CP117562.1"/>
</dbReference>
<dbReference type="InterPro" id="IPR029044">
    <property type="entry name" value="Nucleotide-diphossugar_trans"/>
</dbReference>
<organism evidence="1 2">
    <name type="scientific">Escherichia albertii</name>
    <dbReference type="NCBI Taxonomy" id="208962"/>
    <lineage>
        <taxon>Bacteria</taxon>
        <taxon>Pseudomonadati</taxon>
        <taxon>Pseudomonadota</taxon>
        <taxon>Gammaproteobacteria</taxon>
        <taxon>Enterobacterales</taxon>
        <taxon>Enterobacteriaceae</taxon>
        <taxon>Escherichia</taxon>
    </lineage>
</organism>
<dbReference type="Proteomes" id="UP001219219">
    <property type="component" value="Chromosome"/>
</dbReference>